<dbReference type="InterPro" id="IPR014729">
    <property type="entry name" value="Rossmann-like_a/b/a_fold"/>
</dbReference>
<protein>
    <recommendedName>
        <fullName evidence="8">7-cyano-7-deazaguanine synthase</fullName>
        <ecNumber evidence="8">6.3.4.20</ecNumber>
    </recommendedName>
</protein>
<dbReference type="GO" id="GO:0016874">
    <property type="term" value="F:ligase activity"/>
    <property type="evidence" value="ECO:0007669"/>
    <property type="project" value="UniProtKB-KW"/>
</dbReference>
<dbReference type="SUPFAM" id="SSF52402">
    <property type="entry name" value="Adenine nucleotide alpha hydrolases-like"/>
    <property type="match status" value="1"/>
</dbReference>
<dbReference type="EMBL" id="BARV01015324">
    <property type="protein sequence ID" value="GAI29468.1"/>
    <property type="molecule type" value="Genomic_DNA"/>
</dbReference>
<evidence type="ECO:0000256" key="7">
    <source>
        <dbReference type="ARBA" id="ARBA00037993"/>
    </source>
</evidence>
<keyword evidence="4" id="KW-0547">Nucleotide-binding</keyword>
<comment type="caution">
    <text evidence="10">The sequence shown here is derived from an EMBL/GenBank/DDBJ whole genome shotgun (WGS) entry which is preliminary data.</text>
</comment>
<dbReference type="InterPro" id="IPR018317">
    <property type="entry name" value="QueC"/>
</dbReference>
<comment type="similarity">
    <text evidence="7">Belongs to the QueC family.</text>
</comment>
<evidence type="ECO:0000256" key="6">
    <source>
        <dbReference type="ARBA" id="ARBA00022840"/>
    </source>
</evidence>
<name>X1MDZ2_9ZZZZ</name>
<evidence type="ECO:0000256" key="8">
    <source>
        <dbReference type="ARBA" id="ARBA00039149"/>
    </source>
</evidence>
<comment type="catalytic activity">
    <reaction evidence="9">
        <text>7-carboxy-7-carbaguanine + NH4(+) + 2 ATP = 7-cyano-7-carbaguanine + 2 AMP + 2 diphosphate + 2 H(+)</text>
        <dbReference type="Rhea" id="RHEA:27982"/>
        <dbReference type="ChEBI" id="CHEBI:15378"/>
        <dbReference type="ChEBI" id="CHEBI:28938"/>
        <dbReference type="ChEBI" id="CHEBI:30616"/>
        <dbReference type="ChEBI" id="CHEBI:33019"/>
        <dbReference type="ChEBI" id="CHEBI:45075"/>
        <dbReference type="ChEBI" id="CHEBI:61036"/>
        <dbReference type="ChEBI" id="CHEBI:456215"/>
        <dbReference type="EC" id="6.3.4.20"/>
    </reaction>
</comment>
<organism evidence="10">
    <name type="scientific">marine sediment metagenome</name>
    <dbReference type="NCBI Taxonomy" id="412755"/>
    <lineage>
        <taxon>unclassified sequences</taxon>
        <taxon>metagenomes</taxon>
        <taxon>ecological metagenomes</taxon>
    </lineage>
</organism>
<reference evidence="10" key="1">
    <citation type="journal article" date="2014" name="Front. Microbiol.">
        <title>High frequency of phylogenetically diverse reductive dehalogenase-homologous genes in deep subseafloor sedimentary metagenomes.</title>
        <authorList>
            <person name="Kawai M."/>
            <person name="Futagami T."/>
            <person name="Toyoda A."/>
            <person name="Takaki Y."/>
            <person name="Nishi S."/>
            <person name="Hori S."/>
            <person name="Arai W."/>
            <person name="Tsubouchi T."/>
            <person name="Morono Y."/>
            <person name="Uchiyama I."/>
            <person name="Ito T."/>
            <person name="Fujiyama A."/>
            <person name="Inagaki F."/>
            <person name="Takami H."/>
        </authorList>
    </citation>
    <scope>NUCLEOTIDE SEQUENCE</scope>
    <source>
        <strain evidence="10">Expedition CK06-06</strain>
    </source>
</reference>
<dbReference type="Pfam" id="PF06508">
    <property type="entry name" value="QueC"/>
    <property type="match status" value="1"/>
</dbReference>
<evidence type="ECO:0000313" key="10">
    <source>
        <dbReference type="EMBL" id="GAI29468.1"/>
    </source>
</evidence>
<keyword evidence="5" id="KW-0862">Zinc</keyword>
<dbReference type="Gene3D" id="3.40.50.620">
    <property type="entry name" value="HUPs"/>
    <property type="match status" value="1"/>
</dbReference>
<evidence type="ECO:0000256" key="3">
    <source>
        <dbReference type="ARBA" id="ARBA00022723"/>
    </source>
</evidence>
<dbReference type="PANTHER" id="PTHR42914">
    <property type="entry name" value="7-CYANO-7-DEAZAGUANINE SYNTHASE"/>
    <property type="match status" value="1"/>
</dbReference>
<dbReference type="GO" id="GO:0046872">
    <property type="term" value="F:metal ion binding"/>
    <property type="evidence" value="ECO:0007669"/>
    <property type="project" value="UniProtKB-KW"/>
</dbReference>
<evidence type="ECO:0000256" key="2">
    <source>
        <dbReference type="ARBA" id="ARBA00022598"/>
    </source>
</evidence>
<evidence type="ECO:0000256" key="9">
    <source>
        <dbReference type="ARBA" id="ARBA00047890"/>
    </source>
</evidence>
<dbReference type="PANTHER" id="PTHR42914:SF1">
    <property type="entry name" value="7-CYANO-7-DEAZAGUANINE SYNTHASE"/>
    <property type="match status" value="1"/>
</dbReference>
<dbReference type="AlphaFoldDB" id="X1MDZ2"/>
<keyword evidence="6" id="KW-0067">ATP-binding</keyword>
<evidence type="ECO:0000256" key="1">
    <source>
        <dbReference type="ARBA" id="ARBA00005061"/>
    </source>
</evidence>
<gene>
    <name evidence="10" type="ORF">S06H3_26506</name>
</gene>
<dbReference type="EC" id="6.3.4.20" evidence="8"/>
<keyword evidence="2" id="KW-0436">Ligase</keyword>
<proteinExistence type="inferred from homology"/>
<accession>X1MDZ2</accession>
<evidence type="ECO:0000256" key="4">
    <source>
        <dbReference type="ARBA" id="ARBA00022741"/>
    </source>
</evidence>
<feature type="non-terminal residue" evidence="10">
    <location>
        <position position="92"/>
    </location>
</feature>
<sequence length="92" mass="10006">MVAEKRAVVLLSGGLDSATTLAIARSQGFECYALTFRYGQRHKREIEAAKKIANSLGAVEHRIIDIDLAQFGGSALTDSTIEVPKDRTDLDN</sequence>
<keyword evidence="3" id="KW-0479">Metal-binding</keyword>
<dbReference type="GO" id="GO:0005524">
    <property type="term" value="F:ATP binding"/>
    <property type="evidence" value="ECO:0007669"/>
    <property type="project" value="UniProtKB-KW"/>
</dbReference>
<comment type="pathway">
    <text evidence="1">Purine metabolism; 7-cyano-7-deazaguanine biosynthesis.</text>
</comment>
<evidence type="ECO:0000256" key="5">
    <source>
        <dbReference type="ARBA" id="ARBA00022833"/>
    </source>
</evidence>